<keyword evidence="1" id="KW-1133">Transmembrane helix</keyword>
<protein>
    <submittedName>
        <fullName evidence="2">Uncharacterized protein</fullName>
    </submittedName>
</protein>
<keyword evidence="3" id="KW-1185">Reference proteome</keyword>
<feature type="transmembrane region" description="Helical" evidence="1">
    <location>
        <begin position="56"/>
        <end position="75"/>
    </location>
</feature>
<reference evidence="3" key="2">
    <citation type="submission" date="2015-01" db="EMBL/GenBank/DDBJ databases">
        <title>Evolutionary Origins and Diversification of the Mycorrhizal Mutualists.</title>
        <authorList>
            <consortium name="DOE Joint Genome Institute"/>
            <consortium name="Mycorrhizal Genomics Consortium"/>
            <person name="Kohler A."/>
            <person name="Kuo A."/>
            <person name="Nagy L.G."/>
            <person name="Floudas D."/>
            <person name="Copeland A."/>
            <person name="Barry K.W."/>
            <person name="Cichocki N."/>
            <person name="Veneault-Fourrey C."/>
            <person name="LaButti K."/>
            <person name="Lindquist E.A."/>
            <person name="Lipzen A."/>
            <person name="Lundell T."/>
            <person name="Morin E."/>
            <person name="Murat C."/>
            <person name="Riley R."/>
            <person name="Ohm R."/>
            <person name="Sun H."/>
            <person name="Tunlid A."/>
            <person name="Henrissat B."/>
            <person name="Grigoriev I.V."/>
            <person name="Hibbett D.S."/>
            <person name="Martin F."/>
        </authorList>
    </citation>
    <scope>NUCLEOTIDE SEQUENCE [LARGE SCALE GENOMIC DNA]</scope>
    <source>
        <strain evidence="3">MUT 4182</strain>
    </source>
</reference>
<gene>
    <name evidence="2" type="ORF">M407DRAFT_105960</name>
</gene>
<dbReference type="EMBL" id="KN823071">
    <property type="protein sequence ID" value="KIO23992.1"/>
    <property type="molecule type" value="Genomic_DNA"/>
</dbReference>
<dbReference type="HOGENOM" id="CLU_2308139_0_0_1"/>
<dbReference type="Proteomes" id="UP000054248">
    <property type="component" value="Unassembled WGS sequence"/>
</dbReference>
<sequence>MQYVVLSTRRKFRVGFLLRAVLPCFQIAGESRCLGFRFFLPHADPRTIMKRTVCKFFLYLPLIPASPASAIHYVLEQPGAAGPIDEDSFGTACLSTIRLL</sequence>
<accession>A0A0C3LRG4</accession>
<keyword evidence="1" id="KW-0812">Transmembrane</keyword>
<reference evidence="2 3" key="1">
    <citation type="submission" date="2014-04" db="EMBL/GenBank/DDBJ databases">
        <authorList>
            <consortium name="DOE Joint Genome Institute"/>
            <person name="Kuo A."/>
            <person name="Girlanda M."/>
            <person name="Perotto S."/>
            <person name="Kohler A."/>
            <person name="Nagy L.G."/>
            <person name="Floudas D."/>
            <person name="Copeland A."/>
            <person name="Barry K.W."/>
            <person name="Cichocki N."/>
            <person name="Veneault-Fourrey C."/>
            <person name="LaButti K."/>
            <person name="Lindquist E.A."/>
            <person name="Lipzen A."/>
            <person name="Lundell T."/>
            <person name="Morin E."/>
            <person name="Murat C."/>
            <person name="Sun H."/>
            <person name="Tunlid A."/>
            <person name="Henrissat B."/>
            <person name="Grigoriev I.V."/>
            <person name="Hibbett D.S."/>
            <person name="Martin F."/>
            <person name="Nordberg H.P."/>
            <person name="Cantor M.N."/>
            <person name="Hua S.X."/>
        </authorList>
    </citation>
    <scope>NUCLEOTIDE SEQUENCE [LARGE SCALE GENOMIC DNA]</scope>
    <source>
        <strain evidence="2 3">MUT 4182</strain>
    </source>
</reference>
<evidence type="ECO:0000256" key="1">
    <source>
        <dbReference type="SAM" id="Phobius"/>
    </source>
</evidence>
<dbReference type="AlphaFoldDB" id="A0A0C3LRG4"/>
<proteinExistence type="predicted"/>
<evidence type="ECO:0000313" key="2">
    <source>
        <dbReference type="EMBL" id="KIO23992.1"/>
    </source>
</evidence>
<evidence type="ECO:0000313" key="3">
    <source>
        <dbReference type="Proteomes" id="UP000054248"/>
    </source>
</evidence>
<name>A0A0C3LRG4_9AGAM</name>
<organism evidence="2 3">
    <name type="scientific">Tulasnella calospora MUT 4182</name>
    <dbReference type="NCBI Taxonomy" id="1051891"/>
    <lineage>
        <taxon>Eukaryota</taxon>
        <taxon>Fungi</taxon>
        <taxon>Dikarya</taxon>
        <taxon>Basidiomycota</taxon>
        <taxon>Agaricomycotina</taxon>
        <taxon>Agaricomycetes</taxon>
        <taxon>Cantharellales</taxon>
        <taxon>Tulasnellaceae</taxon>
        <taxon>Tulasnella</taxon>
    </lineage>
</organism>
<keyword evidence="1" id="KW-0472">Membrane</keyword>